<accession>A0AAD2G5K9</accession>
<dbReference type="AlphaFoldDB" id="A0AAD2G5K9"/>
<comment type="caution">
    <text evidence="2">The sequence shown here is derived from an EMBL/GenBank/DDBJ whole genome shotgun (WGS) entry which is preliminary data.</text>
</comment>
<evidence type="ECO:0000313" key="3">
    <source>
        <dbReference type="Proteomes" id="UP001295423"/>
    </source>
</evidence>
<keyword evidence="1" id="KW-0732">Signal</keyword>
<feature type="signal peptide" evidence="1">
    <location>
        <begin position="1"/>
        <end position="24"/>
    </location>
</feature>
<keyword evidence="3" id="KW-1185">Reference proteome</keyword>
<dbReference type="Proteomes" id="UP001295423">
    <property type="component" value="Unassembled WGS sequence"/>
</dbReference>
<evidence type="ECO:0000313" key="2">
    <source>
        <dbReference type="EMBL" id="CAJ1962280.1"/>
    </source>
</evidence>
<protein>
    <submittedName>
        <fullName evidence="2">Uncharacterized protein</fullName>
    </submittedName>
</protein>
<organism evidence="2 3">
    <name type="scientific">Cylindrotheca closterium</name>
    <dbReference type="NCBI Taxonomy" id="2856"/>
    <lineage>
        <taxon>Eukaryota</taxon>
        <taxon>Sar</taxon>
        <taxon>Stramenopiles</taxon>
        <taxon>Ochrophyta</taxon>
        <taxon>Bacillariophyta</taxon>
        <taxon>Bacillariophyceae</taxon>
        <taxon>Bacillariophycidae</taxon>
        <taxon>Bacillariales</taxon>
        <taxon>Bacillariaceae</taxon>
        <taxon>Cylindrotheca</taxon>
    </lineage>
</organism>
<reference evidence="2" key="1">
    <citation type="submission" date="2023-08" db="EMBL/GenBank/DDBJ databases">
        <authorList>
            <person name="Audoor S."/>
            <person name="Bilcke G."/>
        </authorList>
    </citation>
    <scope>NUCLEOTIDE SEQUENCE</scope>
</reference>
<feature type="chain" id="PRO_5042231062" evidence="1">
    <location>
        <begin position="25"/>
        <end position="269"/>
    </location>
</feature>
<dbReference type="EMBL" id="CAKOGP040002103">
    <property type="protein sequence ID" value="CAJ1962280.1"/>
    <property type="molecule type" value="Genomic_DNA"/>
</dbReference>
<proteinExistence type="predicted"/>
<evidence type="ECO:0000256" key="1">
    <source>
        <dbReference type="SAM" id="SignalP"/>
    </source>
</evidence>
<name>A0AAD2G5K9_9STRA</name>
<sequence>MTSKIEQMILTCVVLLSLSAMISAEILENDSCIIGNDRGQFFSHSPGEIVTLNPPVCGFSACACNPTQENQLLCSFCYDSRLDDCLLNGESKTYPDQNLHCTCSSDSIDFSCMELAPPNKSPTQKPDIQIPAETPCVFEDAFGNNVLLDTSNVKGPCSGTKFPYVCNVERNLLLYPYCQHRTITGATICAKNDEYVVFINEQGDNTRCDCSIDSNTLQPSSDCYPQSDRTLAPSPAVPTQSSDATTIIPRLKSIGNIILVFGILGALWT</sequence>
<gene>
    <name evidence="2" type="ORF">CYCCA115_LOCUS19608</name>
</gene>